<reference evidence="7 8" key="1">
    <citation type="journal article" date="2010" name="Nature">
        <title>The Ectocarpus genome and the independent evolution of multicellularity in brown algae.</title>
        <authorList>
            <person name="Cock J.M."/>
            <person name="Sterck L."/>
            <person name="Rouze P."/>
            <person name="Scornet D."/>
            <person name="Allen A.E."/>
            <person name="Amoutzias G."/>
            <person name="Anthouard V."/>
            <person name="Artiguenave F."/>
            <person name="Aury J.M."/>
            <person name="Badger J.H."/>
            <person name="Beszteri B."/>
            <person name="Billiau K."/>
            <person name="Bonnet E."/>
            <person name="Bothwell J.H."/>
            <person name="Bowler C."/>
            <person name="Boyen C."/>
            <person name="Brownlee C."/>
            <person name="Carrano C.J."/>
            <person name="Charrier B."/>
            <person name="Cho G.Y."/>
            <person name="Coelho S.M."/>
            <person name="Collen J."/>
            <person name="Corre E."/>
            <person name="Da Silva C."/>
            <person name="Delage L."/>
            <person name="Delaroque N."/>
            <person name="Dittami S.M."/>
            <person name="Doulbeau S."/>
            <person name="Elias M."/>
            <person name="Farnham G."/>
            <person name="Gachon C.M."/>
            <person name="Gschloessl B."/>
            <person name="Heesch S."/>
            <person name="Jabbari K."/>
            <person name="Jubin C."/>
            <person name="Kawai H."/>
            <person name="Kimura K."/>
            <person name="Kloareg B."/>
            <person name="Kupper F.C."/>
            <person name="Lang D."/>
            <person name="Le Bail A."/>
            <person name="Leblanc C."/>
            <person name="Lerouge P."/>
            <person name="Lohr M."/>
            <person name="Lopez P.J."/>
            <person name="Martens C."/>
            <person name="Maumus F."/>
            <person name="Michel G."/>
            <person name="Miranda-Saavedra D."/>
            <person name="Morales J."/>
            <person name="Moreau H."/>
            <person name="Motomura T."/>
            <person name="Nagasato C."/>
            <person name="Napoli C.A."/>
            <person name="Nelson D.R."/>
            <person name="Nyvall-Collen P."/>
            <person name="Peters A.F."/>
            <person name="Pommier C."/>
            <person name="Potin P."/>
            <person name="Poulain J."/>
            <person name="Quesneville H."/>
            <person name="Read B."/>
            <person name="Rensing S.A."/>
            <person name="Ritter A."/>
            <person name="Rousvoal S."/>
            <person name="Samanta M."/>
            <person name="Samson G."/>
            <person name="Schroeder D.C."/>
            <person name="Segurens B."/>
            <person name="Strittmatter M."/>
            <person name="Tonon T."/>
            <person name="Tregear J.W."/>
            <person name="Valentin K."/>
            <person name="von Dassow P."/>
            <person name="Yamagishi T."/>
            <person name="Van de Peer Y."/>
            <person name="Wincker P."/>
        </authorList>
    </citation>
    <scope>NUCLEOTIDE SEQUENCE [LARGE SCALE GENOMIC DNA]</scope>
    <source>
        <strain evidence="8">Ec32 / CCAP1310/4</strain>
    </source>
</reference>
<evidence type="ECO:0000256" key="3">
    <source>
        <dbReference type="ARBA" id="ARBA00022833"/>
    </source>
</evidence>
<evidence type="ECO:0000313" key="7">
    <source>
        <dbReference type="EMBL" id="CBN76196.1"/>
    </source>
</evidence>
<dbReference type="PROSITE" id="PS50145">
    <property type="entry name" value="ZF_TRAF"/>
    <property type="match status" value="1"/>
</dbReference>
<feature type="compositionally biased region" description="Basic and acidic residues" evidence="5">
    <location>
        <begin position="511"/>
        <end position="522"/>
    </location>
</feature>
<feature type="compositionally biased region" description="Basic and acidic residues" evidence="5">
    <location>
        <begin position="470"/>
        <end position="485"/>
    </location>
</feature>
<feature type="domain" description="TRAF-type" evidence="6">
    <location>
        <begin position="549"/>
        <end position="593"/>
    </location>
</feature>
<gene>
    <name evidence="7" type="ORF">Esi_0384_0019</name>
</gene>
<dbReference type="EMBL" id="FN649741">
    <property type="protein sequence ID" value="CBN76196.1"/>
    <property type="molecule type" value="Genomic_DNA"/>
</dbReference>
<proteinExistence type="predicted"/>
<keyword evidence="2 4" id="KW-0863">Zinc-finger</keyword>
<dbReference type="GO" id="GO:0008270">
    <property type="term" value="F:zinc ion binding"/>
    <property type="evidence" value="ECO:0007669"/>
    <property type="project" value="UniProtKB-KW"/>
</dbReference>
<evidence type="ECO:0000256" key="5">
    <source>
        <dbReference type="SAM" id="MobiDB-lite"/>
    </source>
</evidence>
<keyword evidence="1 4" id="KW-0479">Metal-binding</keyword>
<organism evidence="7 8">
    <name type="scientific">Ectocarpus siliculosus</name>
    <name type="common">Brown alga</name>
    <name type="synonym">Conferva siliculosa</name>
    <dbReference type="NCBI Taxonomy" id="2880"/>
    <lineage>
        <taxon>Eukaryota</taxon>
        <taxon>Sar</taxon>
        <taxon>Stramenopiles</taxon>
        <taxon>Ochrophyta</taxon>
        <taxon>PX clade</taxon>
        <taxon>Phaeophyceae</taxon>
        <taxon>Ectocarpales</taxon>
        <taxon>Ectocarpaceae</taxon>
        <taxon>Ectocarpus</taxon>
    </lineage>
</organism>
<dbReference type="InParanoid" id="D8LM48"/>
<feature type="region of interest" description="Disordered" evidence="5">
    <location>
        <begin position="459"/>
        <end position="530"/>
    </location>
</feature>
<dbReference type="EMBL" id="FN648580">
    <property type="protein sequence ID" value="CBN76196.1"/>
    <property type="molecule type" value="Genomic_DNA"/>
</dbReference>
<protein>
    <recommendedName>
        <fullName evidence="6">TRAF-type domain-containing protein</fullName>
    </recommendedName>
</protein>
<dbReference type="OrthoDB" id="27842at2759"/>
<feature type="region of interest" description="Disordered" evidence="5">
    <location>
        <begin position="338"/>
        <end position="364"/>
    </location>
</feature>
<evidence type="ECO:0000259" key="6">
    <source>
        <dbReference type="PROSITE" id="PS50145"/>
    </source>
</evidence>
<dbReference type="InterPro" id="IPR013083">
    <property type="entry name" value="Znf_RING/FYVE/PHD"/>
</dbReference>
<dbReference type="AlphaFoldDB" id="D8LM48"/>
<evidence type="ECO:0000256" key="4">
    <source>
        <dbReference type="PROSITE-ProRule" id="PRU00207"/>
    </source>
</evidence>
<sequence>MTTSGPDWVGQEWLHGEIAPWLGAEETLRRTCSVCRAWRHWCNNYLTVLHIGNDHQRLHGSSCSARTAGLSIPLFLPLVPFALRELSMSGGWTSLGGVELGTIRRGCRLKKLVVTGMRFAATLKRLVAVKTRLWNRWDLSTFAALTSLEVSFAGRAMLKQLPRKAEMGSRLAELCVCDLALRNLVRPTELTELAEAVGGASTFRLRRVDVVKEVPNFAYLRAIFGRLQNLQVLELTDVALDDSMLAVLGEAFSSARLPPAAVKGAAAAARAEPYNTFFPSANAVAASQQDGGEGDVAVASLRTLVLGRCGGVSEPAFEAFLDLVAGCGVIRAGLVGKRGSGSEERGGSIRRRRSGGGSDGEDGAAVAAASAGGGLALSSVRLEGCRALGNRGLALLCGGARERLSDIQCPTLRMVKAWGIRLAGSLGGSAVSSSSSSSSPSAEALALRQSFEARGVELAWAGPLPPPSGRVRELQPPRENKPGREQRRRGHGCGVNGGSGERPEPGGGGGWREEGGGGRDGEVGGSGQGRRPCRLQCGAAPKIEDAEDHLEVCPLAPVDCLLRADGCDWKGTRRQRRRHLAACPMWQVMCPGCCRAVHVSGAFVACLSVGGVG</sequence>
<keyword evidence="3 4" id="KW-0862">Zinc</keyword>
<feature type="zinc finger region" description="TRAF-type" evidence="4">
    <location>
        <begin position="549"/>
        <end position="593"/>
    </location>
</feature>
<dbReference type="InterPro" id="IPR001293">
    <property type="entry name" value="Znf_TRAF"/>
</dbReference>
<dbReference type="Gene3D" id="3.30.40.10">
    <property type="entry name" value="Zinc/RING finger domain, C3HC4 (zinc finger)"/>
    <property type="match status" value="1"/>
</dbReference>
<evidence type="ECO:0000256" key="1">
    <source>
        <dbReference type="ARBA" id="ARBA00022723"/>
    </source>
</evidence>
<keyword evidence="8" id="KW-1185">Reference proteome</keyword>
<name>D8LM48_ECTSI</name>
<evidence type="ECO:0000313" key="8">
    <source>
        <dbReference type="Proteomes" id="UP000002630"/>
    </source>
</evidence>
<dbReference type="Proteomes" id="UP000002630">
    <property type="component" value="Linkage Group LG16"/>
</dbReference>
<feature type="compositionally biased region" description="Gly residues" evidence="5">
    <location>
        <begin position="492"/>
        <end position="510"/>
    </location>
</feature>
<accession>D8LM48</accession>
<evidence type="ECO:0000256" key="2">
    <source>
        <dbReference type="ARBA" id="ARBA00022771"/>
    </source>
</evidence>
<dbReference type="SUPFAM" id="SSF49599">
    <property type="entry name" value="TRAF domain-like"/>
    <property type="match status" value="1"/>
</dbReference>